<dbReference type="AlphaFoldDB" id="A0A3E3AIK8"/>
<dbReference type="Proteomes" id="UP000261032">
    <property type="component" value="Unassembled WGS sequence"/>
</dbReference>
<keyword evidence="3" id="KW-0808">Transferase</keyword>
<reference evidence="3 4" key="1">
    <citation type="submission" date="2018-08" db="EMBL/GenBank/DDBJ databases">
        <title>A genome reference for cultivated species of the human gut microbiota.</title>
        <authorList>
            <person name="Zou Y."/>
            <person name="Xue W."/>
            <person name="Luo G."/>
        </authorList>
    </citation>
    <scope>NUCLEOTIDE SEQUENCE [LARGE SCALE GENOMIC DNA]</scope>
    <source>
        <strain evidence="3 4">OM06-4</strain>
    </source>
</reference>
<dbReference type="GO" id="GO:0016747">
    <property type="term" value="F:acyltransferase activity, transferring groups other than amino-acyl groups"/>
    <property type="evidence" value="ECO:0007669"/>
    <property type="project" value="InterPro"/>
</dbReference>
<evidence type="ECO:0000313" key="2">
    <source>
        <dbReference type="EMBL" id="MDB7083350.1"/>
    </source>
</evidence>
<protein>
    <submittedName>
        <fullName evidence="3">GNAT family N-acetyltransferase</fullName>
    </submittedName>
</protein>
<sequence length="148" mass="17376">MIEIKFLKSTDEYWDTMIDYVQNCSWRAGKSLANKMKTGYFTKWQCVVGVWYDNKIVGFSTFVESDSIDNSGYQPFIGYIYVNPNYRGQRLSEVMIKEIIVCARKMGFKKIYIHSSEFGLYEKFGFKIIDCGKTCSGRYENIYERKIA</sequence>
<dbReference type="Pfam" id="PF00583">
    <property type="entry name" value="Acetyltransf_1"/>
    <property type="match status" value="1"/>
</dbReference>
<comment type="caution">
    <text evidence="3">The sequence shown here is derived from an EMBL/GenBank/DDBJ whole genome shotgun (WGS) entry which is preliminary data.</text>
</comment>
<accession>A0A3E3AIK8</accession>
<dbReference type="InterPro" id="IPR000182">
    <property type="entry name" value="GNAT_dom"/>
</dbReference>
<evidence type="ECO:0000259" key="1">
    <source>
        <dbReference type="PROSITE" id="PS51186"/>
    </source>
</evidence>
<organism evidence="3 4">
    <name type="scientific">Thomasclavelia ramosa</name>
    <dbReference type="NCBI Taxonomy" id="1547"/>
    <lineage>
        <taxon>Bacteria</taxon>
        <taxon>Bacillati</taxon>
        <taxon>Bacillota</taxon>
        <taxon>Erysipelotrichia</taxon>
        <taxon>Erysipelotrichales</taxon>
        <taxon>Coprobacillaceae</taxon>
        <taxon>Thomasclavelia</taxon>
    </lineage>
</organism>
<feature type="domain" description="N-acetyltransferase" evidence="1">
    <location>
        <begin position="4"/>
        <end position="148"/>
    </location>
</feature>
<dbReference type="CDD" id="cd04301">
    <property type="entry name" value="NAT_SF"/>
    <property type="match status" value="1"/>
</dbReference>
<dbReference type="PROSITE" id="PS51186">
    <property type="entry name" value="GNAT"/>
    <property type="match status" value="1"/>
</dbReference>
<dbReference type="RefSeq" id="WP_003537892.1">
    <property type="nucleotide sequence ID" value="NZ_AP031443.1"/>
</dbReference>
<dbReference type="EMBL" id="QUSL01000018">
    <property type="protein sequence ID" value="RGD84306.1"/>
    <property type="molecule type" value="Genomic_DNA"/>
</dbReference>
<proteinExistence type="predicted"/>
<evidence type="ECO:0000313" key="3">
    <source>
        <dbReference type="EMBL" id="RGD84306.1"/>
    </source>
</evidence>
<reference evidence="2" key="2">
    <citation type="submission" date="2023-01" db="EMBL/GenBank/DDBJ databases">
        <title>Human gut microbiome strain richness.</title>
        <authorList>
            <person name="Chen-Liaw A."/>
        </authorList>
    </citation>
    <scope>NUCLEOTIDE SEQUENCE</scope>
    <source>
        <strain evidence="2">1001217st2_G6_1001217B_191108</strain>
    </source>
</reference>
<dbReference type="Proteomes" id="UP001211987">
    <property type="component" value="Unassembled WGS sequence"/>
</dbReference>
<name>A0A3E3AIK8_9FIRM</name>
<gene>
    <name evidence="3" type="ORF">DXB93_11490</name>
    <name evidence="2" type="ORF">PM738_06030</name>
</gene>
<dbReference type="InterPro" id="IPR016181">
    <property type="entry name" value="Acyl_CoA_acyltransferase"/>
</dbReference>
<dbReference type="GeneID" id="64196172"/>
<evidence type="ECO:0000313" key="4">
    <source>
        <dbReference type="Proteomes" id="UP000261032"/>
    </source>
</evidence>
<dbReference type="EMBL" id="JAQLKE010000007">
    <property type="protein sequence ID" value="MDB7083350.1"/>
    <property type="molecule type" value="Genomic_DNA"/>
</dbReference>
<dbReference type="SUPFAM" id="SSF55729">
    <property type="entry name" value="Acyl-CoA N-acyltransferases (Nat)"/>
    <property type="match status" value="1"/>
</dbReference>
<dbReference type="Gene3D" id="3.40.630.30">
    <property type="match status" value="1"/>
</dbReference>